<dbReference type="AlphaFoldDB" id="A0A1B1E2Q1"/>
<dbReference type="Proteomes" id="UP000092716">
    <property type="component" value="Chromosome 11"/>
</dbReference>
<proteinExistence type="predicted"/>
<dbReference type="CDD" id="cd00051">
    <property type="entry name" value="EFh"/>
    <property type="match status" value="1"/>
</dbReference>
<evidence type="ECO:0000259" key="2">
    <source>
        <dbReference type="PROSITE" id="PS50222"/>
    </source>
</evidence>
<dbReference type="RefSeq" id="XP_019915976.1">
    <property type="nucleotide sequence ID" value="XM_020060444.1"/>
</dbReference>
<dbReference type="KEGG" id="pcot:PCOAH_00036530"/>
<evidence type="ECO:0000313" key="4">
    <source>
        <dbReference type="Proteomes" id="UP000092716"/>
    </source>
</evidence>
<feature type="region of interest" description="Disordered" evidence="1">
    <location>
        <begin position="231"/>
        <end position="291"/>
    </location>
</feature>
<dbReference type="InterPro" id="IPR002048">
    <property type="entry name" value="EF_hand_dom"/>
</dbReference>
<dbReference type="VEuPathDB" id="PlasmoDB:PCOAH_00036530"/>
<dbReference type="Gene3D" id="1.10.238.10">
    <property type="entry name" value="EF-hand"/>
    <property type="match status" value="1"/>
</dbReference>
<dbReference type="Gene3D" id="1.10.472.10">
    <property type="entry name" value="Cyclin-like"/>
    <property type="match status" value="1"/>
</dbReference>
<evidence type="ECO:0000256" key="1">
    <source>
        <dbReference type="SAM" id="MobiDB-lite"/>
    </source>
</evidence>
<evidence type="ECO:0000313" key="3">
    <source>
        <dbReference type="EMBL" id="ANQ09281.1"/>
    </source>
</evidence>
<feature type="region of interest" description="Disordered" evidence="1">
    <location>
        <begin position="70"/>
        <end position="119"/>
    </location>
</feature>
<reference evidence="4" key="1">
    <citation type="submission" date="2016-06" db="EMBL/GenBank/DDBJ databases">
        <title>First high quality genome sequence of Plasmodium coatneyi using continuous long reads from single molecule, real-time sequencing.</title>
        <authorList>
            <person name="Chien J.-T."/>
            <person name="Pakala S.B."/>
            <person name="Geraldo J.A."/>
            <person name="Lapp S.A."/>
            <person name="Barnwell J.W."/>
            <person name="Kissinger J.C."/>
            <person name="Galinski M.R."/>
            <person name="Humphrey J.C."/>
        </authorList>
    </citation>
    <scope>NUCLEOTIDE SEQUENCE [LARGE SCALE GENOMIC DNA]</scope>
    <source>
        <strain evidence="4">Hackeri</strain>
    </source>
</reference>
<dbReference type="OrthoDB" id="5353095at2759"/>
<dbReference type="InterPro" id="IPR011992">
    <property type="entry name" value="EF-hand-dom_pair"/>
</dbReference>
<dbReference type="Pfam" id="PF13499">
    <property type="entry name" value="EF-hand_7"/>
    <property type="match status" value="1"/>
</dbReference>
<sequence>MKEPKYFTIYEDFFKDAKTFLNTAVETKNSIFDVSSSGESSSGEKSDGGSEAPGKERHIDFYLNDQSNKAVWHKDSSNEGRTMGKSSNRSGLNRSGLNRSGPNRSGPNRSGPNRGHQNAEADAYKNNHCFSNMNHGASKILMCYQNTHTMCLSYKPYNENVCHDSANMNYSISIFKKKVPNFDVEEEKYAFDGAEEDNRVVRFLKRWAFWRFREKGRKFLLINEERRQLRGGENVGSNSHAEEAMRTGKDVRRGMEKDSNKYSKKPTMMEPSRNFTTNTGKGKSAENAEDAKKKSVIFNEMRRKKKERKKGISYEHLLTPSKHEYDAFCLFNPRFKQGKHHTVMCLQGYNVSVIPFVKAKKLKEEVNELFNEINPWIHKSLTLSKLRNLKIDLFNLISNIPEIDISTICCAWVFFERLVIKGYVHKSNRKLYAATCLILSLKFYQHDDMQILEKLLFYIQKLDKKENLTPSLIFSVEFLVYRLLDFSLQHTYEHIRPHIYQYLESKELKFEDVYGISEERGGKKNESSYKFLNADEINNLEYIFNKMKRNENESVTIQNVQKFLHENHNKDISDDLLDFFHMYGSSISLEDFLTALNCDINKFKSKEKMKSLFDLLDTSKRGYISTRSFIQSAKEFENEFSEETLKSIFNIMDLSNSDRMHFDEFKNAIANM</sequence>
<dbReference type="GO" id="GO:0016301">
    <property type="term" value="F:kinase activity"/>
    <property type="evidence" value="ECO:0007669"/>
    <property type="project" value="UniProtKB-KW"/>
</dbReference>
<dbReference type="SUPFAM" id="SSF47473">
    <property type="entry name" value="EF-hand"/>
    <property type="match status" value="1"/>
</dbReference>
<dbReference type="CDD" id="cd20556">
    <property type="entry name" value="CYCLIN_CABLES"/>
    <property type="match status" value="1"/>
</dbReference>
<feature type="region of interest" description="Disordered" evidence="1">
    <location>
        <begin position="33"/>
        <end position="58"/>
    </location>
</feature>
<dbReference type="Pfam" id="PF00134">
    <property type="entry name" value="Cyclin_N"/>
    <property type="match status" value="1"/>
</dbReference>
<name>A0A1B1E2Q1_9APIC</name>
<keyword evidence="4" id="KW-1185">Reference proteome</keyword>
<feature type="compositionally biased region" description="Basic and acidic residues" evidence="1">
    <location>
        <begin position="240"/>
        <end position="261"/>
    </location>
</feature>
<dbReference type="PANTHER" id="PTHR22896:SF0">
    <property type="entry name" value="CYCLIN N-TERMINAL DOMAIN-CONTAINING PROTEIN"/>
    <property type="match status" value="1"/>
</dbReference>
<dbReference type="GeneID" id="30910384"/>
<feature type="compositionally biased region" description="Basic and acidic residues" evidence="1">
    <location>
        <begin position="42"/>
        <end position="58"/>
    </location>
</feature>
<dbReference type="InterPro" id="IPR006671">
    <property type="entry name" value="Cyclin_N"/>
</dbReference>
<dbReference type="GO" id="GO:0005509">
    <property type="term" value="F:calcium ion binding"/>
    <property type="evidence" value="ECO:0007669"/>
    <property type="project" value="InterPro"/>
</dbReference>
<gene>
    <name evidence="3" type="ORF">PCOAH_00036530</name>
</gene>
<dbReference type="PANTHER" id="PTHR22896">
    <property type="entry name" value="CDK5 AND ABL1 ENZYME SUBSTRATE 1"/>
    <property type="match status" value="1"/>
</dbReference>
<dbReference type="PROSITE" id="PS50222">
    <property type="entry name" value="EF_HAND_2"/>
    <property type="match status" value="2"/>
</dbReference>
<dbReference type="InterPro" id="IPR036915">
    <property type="entry name" value="Cyclin-like_sf"/>
</dbReference>
<dbReference type="GO" id="GO:0051726">
    <property type="term" value="P:regulation of cell cycle"/>
    <property type="evidence" value="ECO:0007669"/>
    <property type="project" value="InterPro"/>
</dbReference>
<feature type="domain" description="EF-hand" evidence="2">
    <location>
        <begin position="640"/>
        <end position="672"/>
    </location>
</feature>
<feature type="compositionally biased region" description="Polar residues" evidence="1">
    <location>
        <begin position="84"/>
        <end position="111"/>
    </location>
</feature>
<protein>
    <submittedName>
        <fullName evidence="3">Cyclin dependent kinase binding protein</fullName>
    </submittedName>
</protein>
<accession>A0A1B1E2Q1</accession>
<keyword evidence="3" id="KW-0808">Transferase</keyword>
<dbReference type="EMBL" id="CP016249">
    <property type="protein sequence ID" value="ANQ09281.1"/>
    <property type="molecule type" value="Genomic_DNA"/>
</dbReference>
<organism evidence="3 4">
    <name type="scientific">Plasmodium coatneyi</name>
    <dbReference type="NCBI Taxonomy" id="208452"/>
    <lineage>
        <taxon>Eukaryota</taxon>
        <taxon>Sar</taxon>
        <taxon>Alveolata</taxon>
        <taxon>Apicomplexa</taxon>
        <taxon>Aconoidasida</taxon>
        <taxon>Haemosporida</taxon>
        <taxon>Plasmodiidae</taxon>
        <taxon>Plasmodium</taxon>
    </lineage>
</organism>
<dbReference type="InterPro" id="IPR012388">
    <property type="entry name" value="CABLES1/2"/>
</dbReference>
<dbReference type="FunFam" id="1.10.472.10:FF:000087">
    <property type="entry name" value="Putative Cyclin dependent kinase binding protein"/>
    <property type="match status" value="1"/>
</dbReference>
<feature type="domain" description="EF-hand" evidence="2">
    <location>
        <begin position="604"/>
        <end position="639"/>
    </location>
</feature>
<keyword evidence="3" id="KW-0418">Kinase</keyword>
<dbReference type="SUPFAM" id="SSF47954">
    <property type="entry name" value="Cyclin-like"/>
    <property type="match status" value="1"/>
</dbReference>